<feature type="chain" id="PRO_5040931579" evidence="1">
    <location>
        <begin position="20"/>
        <end position="120"/>
    </location>
</feature>
<comment type="caution">
    <text evidence="2">The sequence shown here is derived from an EMBL/GenBank/DDBJ whole genome shotgun (WGS) entry which is preliminary data.</text>
</comment>
<proteinExistence type="predicted"/>
<name>A0A9W4RIN2_9PEZI</name>
<feature type="signal peptide" evidence="1">
    <location>
        <begin position="1"/>
        <end position="19"/>
    </location>
</feature>
<accession>A0A9W4RIN2</accession>
<dbReference type="EMBL" id="CAMGZC010000035">
    <property type="protein sequence ID" value="CAI0641972.1"/>
    <property type="molecule type" value="Genomic_DNA"/>
</dbReference>
<keyword evidence="1" id="KW-0732">Signal</keyword>
<protein>
    <submittedName>
        <fullName evidence="2">Uncharacterized protein</fullName>
    </submittedName>
</protein>
<reference evidence="2" key="1">
    <citation type="submission" date="2022-08" db="EMBL/GenBank/DDBJ databases">
        <authorList>
            <person name="Giroux E."/>
            <person name="Giroux E."/>
        </authorList>
    </citation>
    <scope>NUCLEOTIDE SEQUENCE</scope>
    <source>
        <strain evidence="2">H1091258</strain>
    </source>
</reference>
<sequence>MKATFAYVIVAALFGVSRASVTPLNNIIRHEYNLNARAGVHGNLAAIARRDEAAAHTPDYHMGTPATPGNGLLGPPSLLHTKRSTARSMALQATFNLQFLHALDMPPRVHEREFTGELGT</sequence>
<dbReference type="AlphaFoldDB" id="A0A9W4RIN2"/>
<evidence type="ECO:0000256" key="1">
    <source>
        <dbReference type="SAM" id="SignalP"/>
    </source>
</evidence>
<evidence type="ECO:0000313" key="3">
    <source>
        <dbReference type="Proteomes" id="UP001152533"/>
    </source>
</evidence>
<dbReference type="Proteomes" id="UP001152533">
    <property type="component" value="Unassembled WGS sequence"/>
</dbReference>
<organism evidence="2 3">
    <name type="scientific">Colletotrichum noveboracense</name>
    <dbReference type="NCBI Taxonomy" id="2664923"/>
    <lineage>
        <taxon>Eukaryota</taxon>
        <taxon>Fungi</taxon>
        <taxon>Dikarya</taxon>
        <taxon>Ascomycota</taxon>
        <taxon>Pezizomycotina</taxon>
        <taxon>Sordariomycetes</taxon>
        <taxon>Hypocreomycetidae</taxon>
        <taxon>Glomerellales</taxon>
        <taxon>Glomerellaceae</taxon>
        <taxon>Colletotrichum</taxon>
        <taxon>Colletotrichum gloeosporioides species complex</taxon>
    </lineage>
</organism>
<keyword evidence="3" id="KW-1185">Reference proteome</keyword>
<gene>
    <name evidence="2" type="ORF">CGXH109_LOCUS9684</name>
</gene>
<evidence type="ECO:0000313" key="2">
    <source>
        <dbReference type="EMBL" id="CAI0641972.1"/>
    </source>
</evidence>